<evidence type="ECO:0000313" key="4">
    <source>
        <dbReference type="EMBL" id="MBO0932001.1"/>
    </source>
</evidence>
<feature type="domain" description="HTH tetR-type" evidence="3">
    <location>
        <begin position="6"/>
        <end position="66"/>
    </location>
</feature>
<dbReference type="PROSITE" id="PS50977">
    <property type="entry name" value="HTH_TETR_2"/>
    <property type="match status" value="1"/>
</dbReference>
<evidence type="ECO:0000259" key="3">
    <source>
        <dbReference type="PROSITE" id="PS50977"/>
    </source>
</evidence>
<dbReference type="InterPro" id="IPR001647">
    <property type="entry name" value="HTH_TetR"/>
</dbReference>
<dbReference type="SUPFAM" id="SSF48498">
    <property type="entry name" value="Tetracyclin repressor-like, C-terminal domain"/>
    <property type="match status" value="1"/>
</dbReference>
<dbReference type="EMBL" id="JAFMYU010000009">
    <property type="protein sequence ID" value="MBO0932001.1"/>
    <property type="molecule type" value="Genomic_DNA"/>
</dbReference>
<dbReference type="RefSeq" id="WP_207335969.1">
    <property type="nucleotide sequence ID" value="NZ_JAFMYU010000009.1"/>
</dbReference>
<evidence type="ECO:0000256" key="1">
    <source>
        <dbReference type="ARBA" id="ARBA00023125"/>
    </source>
</evidence>
<reference evidence="4 5" key="1">
    <citation type="submission" date="2021-03" db="EMBL/GenBank/DDBJ databases">
        <title>Fibrella sp. HMF5036 genome sequencing and assembly.</title>
        <authorList>
            <person name="Kang H."/>
            <person name="Kim H."/>
            <person name="Bae S."/>
            <person name="Joh K."/>
        </authorList>
    </citation>
    <scope>NUCLEOTIDE SEQUENCE [LARGE SCALE GENOMIC DNA]</scope>
    <source>
        <strain evidence="4 5">HMF5036</strain>
    </source>
</reference>
<dbReference type="Pfam" id="PF00440">
    <property type="entry name" value="TetR_N"/>
    <property type="match status" value="1"/>
</dbReference>
<name>A0A939G8H0_9BACT</name>
<accession>A0A939G8H0</accession>
<dbReference type="InterPro" id="IPR009057">
    <property type="entry name" value="Homeodomain-like_sf"/>
</dbReference>
<dbReference type="Proteomes" id="UP000664795">
    <property type="component" value="Unassembled WGS sequence"/>
</dbReference>
<protein>
    <submittedName>
        <fullName evidence="4">TetR/AcrR family transcriptional regulator</fullName>
    </submittedName>
</protein>
<organism evidence="4 5">
    <name type="scientific">Fibrella aquatilis</name>
    <dbReference type="NCBI Taxonomy" id="2817059"/>
    <lineage>
        <taxon>Bacteria</taxon>
        <taxon>Pseudomonadati</taxon>
        <taxon>Bacteroidota</taxon>
        <taxon>Cytophagia</taxon>
        <taxon>Cytophagales</taxon>
        <taxon>Spirosomataceae</taxon>
        <taxon>Fibrella</taxon>
    </lineage>
</organism>
<evidence type="ECO:0000256" key="2">
    <source>
        <dbReference type="PROSITE-ProRule" id="PRU00335"/>
    </source>
</evidence>
<evidence type="ECO:0000313" key="5">
    <source>
        <dbReference type="Proteomes" id="UP000664795"/>
    </source>
</evidence>
<dbReference type="Gene3D" id="1.10.357.10">
    <property type="entry name" value="Tetracycline Repressor, domain 2"/>
    <property type="match status" value="1"/>
</dbReference>
<comment type="caution">
    <text evidence="4">The sequence shown here is derived from an EMBL/GenBank/DDBJ whole genome shotgun (WGS) entry which is preliminary data.</text>
</comment>
<keyword evidence="5" id="KW-1185">Reference proteome</keyword>
<keyword evidence="1 2" id="KW-0238">DNA-binding</keyword>
<sequence>MRTRDEAKETQILEAALRLIAQTGLSGLKMADLAREAGLATGTVYIYFVDKTALISRLHIHLVRTAWRDLTAGVDKVDPVRIQVQKIAHNYLTENIERPEIGAFFEQYYRSPFYTKAEDPLAEENTALQPIYDVIARGQTETIIKNVDPDLLVNLVCGLLNEAAKMPLYTGQPFTDADWEATFAILWDGIKR</sequence>
<dbReference type="SUPFAM" id="SSF46689">
    <property type="entry name" value="Homeodomain-like"/>
    <property type="match status" value="1"/>
</dbReference>
<gene>
    <name evidence="4" type="ORF">J2I48_13405</name>
</gene>
<dbReference type="GO" id="GO:0003677">
    <property type="term" value="F:DNA binding"/>
    <property type="evidence" value="ECO:0007669"/>
    <property type="project" value="UniProtKB-UniRule"/>
</dbReference>
<dbReference type="AlphaFoldDB" id="A0A939G8H0"/>
<dbReference type="PRINTS" id="PR00455">
    <property type="entry name" value="HTHTETR"/>
</dbReference>
<proteinExistence type="predicted"/>
<dbReference type="InterPro" id="IPR036271">
    <property type="entry name" value="Tet_transcr_reg_TetR-rel_C_sf"/>
</dbReference>
<dbReference type="InterPro" id="IPR050109">
    <property type="entry name" value="HTH-type_TetR-like_transc_reg"/>
</dbReference>
<feature type="DNA-binding region" description="H-T-H motif" evidence="2">
    <location>
        <begin position="29"/>
        <end position="48"/>
    </location>
</feature>
<dbReference type="PANTHER" id="PTHR30055">
    <property type="entry name" value="HTH-TYPE TRANSCRIPTIONAL REGULATOR RUTR"/>
    <property type="match status" value="1"/>
</dbReference>